<sequence length="102" mass="11929">MKKYEEALILQKQVLEIRKKYQGPQSKDIITSLDNIASNLYDSGEYEEAIQYYEEELSLMEILEPENKARQATTLNNIAWSNLFNVGKLDEALEMTKVTHWK</sequence>
<dbReference type="InterPro" id="IPR011990">
    <property type="entry name" value="TPR-like_helical_dom_sf"/>
</dbReference>
<organism evidence="3 4">
    <name type="scientific">Ichthyophthirius multifiliis</name>
    <name type="common">White spot disease agent</name>
    <name type="synonym">Ich</name>
    <dbReference type="NCBI Taxonomy" id="5932"/>
    <lineage>
        <taxon>Eukaryota</taxon>
        <taxon>Sar</taxon>
        <taxon>Alveolata</taxon>
        <taxon>Ciliophora</taxon>
        <taxon>Intramacronucleata</taxon>
        <taxon>Oligohymenophorea</taxon>
        <taxon>Hymenostomatida</taxon>
        <taxon>Ophryoglenina</taxon>
        <taxon>Ichthyophthirius</taxon>
    </lineage>
</organism>
<accession>G0QSW1</accession>
<dbReference type="eggNOG" id="KOG0800">
    <property type="taxonomic scope" value="Eukaryota"/>
</dbReference>
<evidence type="ECO:0000313" key="3">
    <source>
        <dbReference type="EMBL" id="EGR31694.1"/>
    </source>
</evidence>
<dbReference type="InParanoid" id="G0QSW1"/>
<protein>
    <recommendedName>
        <fullName evidence="5">Tetratricopeptide repeat protein</fullName>
    </recommendedName>
</protein>
<proteinExistence type="predicted"/>
<keyword evidence="2" id="KW-0802">TPR repeat</keyword>
<dbReference type="EMBL" id="GL983829">
    <property type="protein sequence ID" value="EGR31694.1"/>
    <property type="molecule type" value="Genomic_DNA"/>
</dbReference>
<evidence type="ECO:0000256" key="1">
    <source>
        <dbReference type="ARBA" id="ARBA00022737"/>
    </source>
</evidence>
<name>G0QSW1_ICHMU</name>
<evidence type="ECO:0008006" key="5">
    <source>
        <dbReference type="Google" id="ProtNLM"/>
    </source>
</evidence>
<dbReference type="SUPFAM" id="SSF48452">
    <property type="entry name" value="TPR-like"/>
    <property type="match status" value="1"/>
</dbReference>
<dbReference type="Gene3D" id="1.25.40.10">
    <property type="entry name" value="Tetratricopeptide repeat domain"/>
    <property type="match status" value="1"/>
</dbReference>
<keyword evidence="4" id="KW-1185">Reference proteome</keyword>
<dbReference type="GeneID" id="14907841"/>
<evidence type="ECO:0000256" key="2">
    <source>
        <dbReference type="ARBA" id="ARBA00022803"/>
    </source>
</evidence>
<dbReference type="OrthoDB" id="539810at2759"/>
<gene>
    <name evidence="3" type="ORF">IMG5_104080</name>
</gene>
<reference evidence="3 4" key="1">
    <citation type="submission" date="2011-07" db="EMBL/GenBank/DDBJ databases">
        <authorList>
            <person name="Coyne R."/>
            <person name="Brami D."/>
            <person name="Johnson J."/>
            <person name="Hostetler J."/>
            <person name="Hannick L."/>
            <person name="Clark T."/>
            <person name="Cassidy-Hanley D."/>
            <person name="Inman J."/>
        </authorList>
    </citation>
    <scope>NUCLEOTIDE SEQUENCE [LARGE SCALE GENOMIC DNA]</scope>
    <source>
        <strain evidence="3 4">G5</strain>
    </source>
</reference>
<keyword evidence="1" id="KW-0677">Repeat</keyword>
<dbReference type="Proteomes" id="UP000008983">
    <property type="component" value="Unassembled WGS sequence"/>
</dbReference>
<evidence type="ECO:0000313" key="4">
    <source>
        <dbReference type="Proteomes" id="UP000008983"/>
    </source>
</evidence>
<dbReference type="RefSeq" id="XP_004035180.1">
    <property type="nucleotide sequence ID" value="XM_004035132.1"/>
</dbReference>
<dbReference type="PANTHER" id="PTHR45641">
    <property type="entry name" value="TETRATRICOPEPTIDE REPEAT PROTEIN (AFU_ORTHOLOGUE AFUA_6G03870)"/>
    <property type="match status" value="1"/>
</dbReference>
<dbReference type="Pfam" id="PF13424">
    <property type="entry name" value="TPR_12"/>
    <property type="match status" value="1"/>
</dbReference>
<dbReference type="AlphaFoldDB" id="G0QSW1"/>